<dbReference type="InterPro" id="IPR031164">
    <property type="entry name" value="SAM_MPBQ_MSBQ_MT"/>
</dbReference>
<evidence type="ECO:0000259" key="2">
    <source>
        <dbReference type="PROSITE" id="PS51734"/>
    </source>
</evidence>
<keyword evidence="4" id="KW-1185">Reference proteome</keyword>
<sequence length="236" mass="26182">MGILEDKSNARLFYKYLSKVYDRINSFNWNEEMRAEALSWLEFGDDPTVLDVGCGTGFGTEGLLEHADDVHGLDQSVHQMEKAFEKFGRHDRVNFYRGDAERLPFRDDAFDVVWSSGSIEYWPNPVEGLRELRRVAKPGGQVLVVGPDYPHNPILQRVADAIMLFYDADEADRMFEAAGYEEFEHHIQQATPQSPRAITTVARVPGGDEAGGSSASGTEESASGAEESPSTASDAE</sequence>
<feature type="domain" description="MPBQ/MBSQ family SAM-binding methyltransferase profile" evidence="2">
    <location>
        <begin position="2"/>
        <end position="200"/>
    </location>
</feature>
<keyword evidence="3" id="KW-0489">Methyltransferase</keyword>
<feature type="region of interest" description="Disordered" evidence="1">
    <location>
        <begin position="202"/>
        <end position="236"/>
    </location>
</feature>
<dbReference type="PROSITE" id="PS51734">
    <property type="entry name" value="SAM_MPBQ_MSBQ_MT"/>
    <property type="match status" value="1"/>
</dbReference>
<dbReference type="GeneID" id="64828604"/>
<evidence type="ECO:0000313" key="4">
    <source>
        <dbReference type="Proteomes" id="UP000679341"/>
    </source>
</evidence>
<dbReference type="Pfam" id="PF08241">
    <property type="entry name" value="Methyltransf_11"/>
    <property type="match status" value="1"/>
</dbReference>
<dbReference type="InterPro" id="IPR029063">
    <property type="entry name" value="SAM-dependent_MTases_sf"/>
</dbReference>
<dbReference type="GO" id="GO:0051741">
    <property type="term" value="F:2-methyl-6-phytyl-1,4-benzoquinone methyltransferase activity"/>
    <property type="evidence" value="ECO:0007669"/>
    <property type="project" value="InterPro"/>
</dbReference>
<name>A0A8T8LKM5_9EURY</name>
<dbReference type="EMBL" id="CP073695">
    <property type="protein sequence ID" value="QUO47597.1"/>
    <property type="molecule type" value="Genomic_DNA"/>
</dbReference>
<dbReference type="GO" id="GO:0032259">
    <property type="term" value="P:methylation"/>
    <property type="evidence" value="ECO:0007669"/>
    <property type="project" value="UniProtKB-KW"/>
</dbReference>
<dbReference type="CDD" id="cd02440">
    <property type="entry name" value="AdoMet_MTases"/>
    <property type="match status" value="1"/>
</dbReference>
<dbReference type="PANTHER" id="PTHR44516">
    <property type="entry name" value="2-METHYL-6-PHYTYL-1,4-HYDROQUINONE METHYLTRANSFERASE, CHLOROPLASTIC"/>
    <property type="match status" value="1"/>
</dbReference>
<dbReference type="InterPro" id="IPR013216">
    <property type="entry name" value="Methyltransf_11"/>
</dbReference>
<keyword evidence="3" id="KW-0808">Transferase</keyword>
<dbReference type="KEGG" id="hss:J7656_13650"/>
<dbReference type="OrthoDB" id="6027at2157"/>
<dbReference type="Gene3D" id="3.40.50.150">
    <property type="entry name" value="Vaccinia Virus protein VP39"/>
    <property type="match status" value="1"/>
</dbReference>
<dbReference type="AlphaFoldDB" id="A0A8T8LKM5"/>
<dbReference type="InterPro" id="IPR044649">
    <property type="entry name" value="MPBQ/MSBQ_MT"/>
</dbReference>
<evidence type="ECO:0000256" key="1">
    <source>
        <dbReference type="SAM" id="MobiDB-lite"/>
    </source>
</evidence>
<dbReference type="RefSeq" id="WP_211553587.1">
    <property type="nucleotide sequence ID" value="NZ_CP073695.1"/>
</dbReference>
<protein>
    <submittedName>
        <fullName evidence="3">Methyltransferase domain-containing protein</fullName>
    </submittedName>
</protein>
<proteinExistence type="predicted"/>
<organism evidence="3 4">
    <name type="scientific">Halorubrum ruber</name>
    <dbReference type="NCBI Taxonomy" id="2982524"/>
    <lineage>
        <taxon>Archaea</taxon>
        <taxon>Methanobacteriati</taxon>
        <taxon>Methanobacteriota</taxon>
        <taxon>Stenosarchaea group</taxon>
        <taxon>Halobacteria</taxon>
        <taxon>Halobacteriales</taxon>
        <taxon>Haloferacaceae</taxon>
        <taxon>Halorubrum</taxon>
    </lineage>
</organism>
<accession>A0A8T8LKM5</accession>
<dbReference type="PANTHER" id="PTHR44516:SF11">
    <property type="entry name" value="2-METHYL-6-PHYTYL-1,4-HYDROQUINONE METHYLTRANSFERASE 2, CHLOROPLASTIC"/>
    <property type="match status" value="1"/>
</dbReference>
<reference evidence="3 4" key="1">
    <citation type="submission" date="2021-03" db="EMBL/GenBank/DDBJ databases">
        <title>Halorubrum sodomense MBLA0099, Whole genome shotgun sequencing.</title>
        <authorList>
            <person name="Seo M.-J."/>
            <person name="Cho E.-S."/>
            <person name="Hwang C.Y."/>
        </authorList>
    </citation>
    <scope>NUCLEOTIDE SEQUENCE [LARGE SCALE GENOMIC DNA]</scope>
    <source>
        <strain evidence="3 4">MBLA0099</strain>
    </source>
</reference>
<dbReference type="Proteomes" id="UP000679341">
    <property type="component" value="Chromosome"/>
</dbReference>
<gene>
    <name evidence="3" type="ORF">J7656_13650</name>
</gene>
<feature type="compositionally biased region" description="Low complexity" evidence="1">
    <location>
        <begin position="205"/>
        <end position="236"/>
    </location>
</feature>
<dbReference type="SUPFAM" id="SSF53335">
    <property type="entry name" value="S-adenosyl-L-methionine-dependent methyltransferases"/>
    <property type="match status" value="1"/>
</dbReference>
<evidence type="ECO:0000313" key="3">
    <source>
        <dbReference type="EMBL" id="QUO47597.1"/>
    </source>
</evidence>